<dbReference type="InterPro" id="IPR005881">
    <property type="entry name" value="Ser_O-AcTrfase"/>
</dbReference>
<dbReference type="GO" id="GO:0006535">
    <property type="term" value="P:cysteine biosynthetic process from serine"/>
    <property type="evidence" value="ECO:0007669"/>
    <property type="project" value="InterPro"/>
</dbReference>
<dbReference type="PANTHER" id="PTHR42811">
    <property type="entry name" value="SERINE ACETYLTRANSFERASE"/>
    <property type="match status" value="1"/>
</dbReference>
<gene>
    <name evidence="5" type="ORF">KZX48_15210</name>
</gene>
<dbReference type="CDD" id="cd03354">
    <property type="entry name" value="LbH_SAT"/>
    <property type="match status" value="1"/>
</dbReference>
<keyword evidence="2 4" id="KW-0808">Transferase</keyword>
<dbReference type="Pfam" id="PF00132">
    <property type="entry name" value="Hexapep"/>
    <property type="match status" value="1"/>
</dbReference>
<dbReference type="EC" id="2.3.1.-" evidence="4"/>
<evidence type="ECO:0000313" key="5">
    <source>
        <dbReference type="EMBL" id="QYD25384.1"/>
    </source>
</evidence>
<dbReference type="InterPro" id="IPR011004">
    <property type="entry name" value="Trimer_LpxA-like_sf"/>
</dbReference>
<sequence length="178" mass="19466">MIKEDLSHFFKIYKIGKKTTRLNIVKYTFHPRFSCIALYRASKYLHMKRMRFLSRLLQLLNTLVFNVEISMETDIAGGMFIPHSFGIVIGASKIGKNAIIYQGVTIGAKNLDVPFSHVNRPIIGDNVTIASGAKVLGGITVGNNVTIAANSVVINTCEDSCVLGGVPAKVLKIKDVIA</sequence>
<keyword evidence="3 4" id="KW-0012">Acyltransferase</keyword>
<name>A0AAQ0ETE0_ENTAS</name>
<evidence type="ECO:0000256" key="4">
    <source>
        <dbReference type="PIRNR" id="PIRNR000441"/>
    </source>
</evidence>
<reference evidence="5" key="1">
    <citation type="submission" date="2021-07" db="EMBL/GenBank/DDBJ databases">
        <title>Characterization of Emerging Pathogens Carrying KPC-2 Gene in IncP-6 Plasmids Isolated from Urban Sewage in Argentina.</title>
        <authorList>
            <person name="Ghiglione B."/>
            <person name="Haim M.S."/>
            <person name="Dropa M."/>
        </authorList>
    </citation>
    <scope>NUCLEOTIDE SEQUENCE</scope>
    <source>
        <strain evidence="5">WW-19C</strain>
    </source>
</reference>
<dbReference type="RefSeq" id="WP_094934024.1">
    <property type="nucleotide sequence ID" value="NZ_CP080107.1"/>
</dbReference>
<dbReference type="GO" id="GO:0009001">
    <property type="term" value="F:serine O-acetyltransferase activity"/>
    <property type="evidence" value="ECO:0007669"/>
    <property type="project" value="InterPro"/>
</dbReference>
<dbReference type="InterPro" id="IPR045304">
    <property type="entry name" value="LbH_SAT"/>
</dbReference>
<dbReference type="EMBL" id="CP080107">
    <property type="protein sequence ID" value="QYD25384.1"/>
    <property type="molecule type" value="Genomic_DNA"/>
</dbReference>
<dbReference type="AlphaFoldDB" id="A0AAQ0ETE0"/>
<dbReference type="InterPro" id="IPR001451">
    <property type="entry name" value="Hexapep"/>
</dbReference>
<evidence type="ECO:0000256" key="2">
    <source>
        <dbReference type="ARBA" id="ARBA00022679"/>
    </source>
</evidence>
<dbReference type="Gene3D" id="2.160.10.10">
    <property type="entry name" value="Hexapeptide repeat proteins"/>
    <property type="match status" value="1"/>
</dbReference>
<evidence type="ECO:0000256" key="3">
    <source>
        <dbReference type="ARBA" id="ARBA00023315"/>
    </source>
</evidence>
<proteinExistence type="inferred from homology"/>
<comment type="similarity">
    <text evidence="1 4">Belongs to the transferase hexapeptide repeat family.</text>
</comment>
<evidence type="ECO:0000256" key="1">
    <source>
        <dbReference type="ARBA" id="ARBA00007274"/>
    </source>
</evidence>
<protein>
    <recommendedName>
        <fullName evidence="4">Acetyltransferase</fullName>
        <ecNumber evidence="4">2.3.1.-</ecNumber>
    </recommendedName>
</protein>
<organism evidence="5 6">
    <name type="scientific">Enterobacter asburiae</name>
    <dbReference type="NCBI Taxonomy" id="61645"/>
    <lineage>
        <taxon>Bacteria</taxon>
        <taxon>Pseudomonadati</taxon>
        <taxon>Pseudomonadota</taxon>
        <taxon>Gammaproteobacteria</taxon>
        <taxon>Enterobacterales</taxon>
        <taxon>Enterobacteriaceae</taxon>
        <taxon>Enterobacter</taxon>
        <taxon>Enterobacter cloacae complex</taxon>
    </lineage>
</organism>
<dbReference type="GO" id="GO:0005737">
    <property type="term" value="C:cytoplasm"/>
    <property type="evidence" value="ECO:0007669"/>
    <property type="project" value="InterPro"/>
</dbReference>
<dbReference type="Proteomes" id="UP000826990">
    <property type="component" value="Chromosome"/>
</dbReference>
<accession>A0AAQ0ETE0</accession>
<dbReference type="SUPFAM" id="SSF51161">
    <property type="entry name" value="Trimeric LpxA-like enzymes"/>
    <property type="match status" value="1"/>
</dbReference>
<evidence type="ECO:0000313" key="6">
    <source>
        <dbReference type="Proteomes" id="UP000826990"/>
    </source>
</evidence>
<dbReference type="PIRSF" id="PIRSF000441">
    <property type="entry name" value="CysE"/>
    <property type="match status" value="1"/>
</dbReference>